<evidence type="ECO:0000256" key="3">
    <source>
        <dbReference type="ARBA" id="ARBA00022598"/>
    </source>
</evidence>
<dbReference type="GO" id="GO:0006438">
    <property type="term" value="P:valyl-tRNA aminoacylation"/>
    <property type="evidence" value="ECO:0007669"/>
    <property type="project" value="InterPro"/>
</dbReference>
<evidence type="ECO:0000256" key="8">
    <source>
        <dbReference type="ARBA" id="ARBA00029936"/>
    </source>
</evidence>
<dbReference type="EMBL" id="JACEGQ020000007">
    <property type="protein sequence ID" value="KAH8503136.1"/>
    <property type="molecule type" value="Genomic_DNA"/>
</dbReference>
<dbReference type="GO" id="GO:0004832">
    <property type="term" value="F:valine-tRNA ligase activity"/>
    <property type="evidence" value="ECO:0007669"/>
    <property type="project" value="UniProtKB-EC"/>
</dbReference>
<dbReference type="InterPro" id="IPR009008">
    <property type="entry name" value="Val/Leu/Ile-tRNA-synth_edit"/>
</dbReference>
<dbReference type="GO" id="GO:0005829">
    <property type="term" value="C:cytosol"/>
    <property type="evidence" value="ECO:0007669"/>
    <property type="project" value="TreeGrafter"/>
</dbReference>
<keyword evidence="4" id="KW-0547">Nucleotide-binding</keyword>
<keyword evidence="6" id="KW-0648">Protein biosynthesis</keyword>
<gene>
    <name evidence="9" type="ORF">H0E87_014445</name>
</gene>
<organism evidence="9 10">
    <name type="scientific">Populus deltoides</name>
    <name type="common">Eastern poplar</name>
    <name type="synonym">Eastern cottonwood</name>
    <dbReference type="NCBI Taxonomy" id="3696"/>
    <lineage>
        <taxon>Eukaryota</taxon>
        <taxon>Viridiplantae</taxon>
        <taxon>Streptophyta</taxon>
        <taxon>Embryophyta</taxon>
        <taxon>Tracheophyta</taxon>
        <taxon>Spermatophyta</taxon>
        <taxon>Magnoliopsida</taxon>
        <taxon>eudicotyledons</taxon>
        <taxon>Gunneridae</taxon>
        <taxon>Pentapetalae</taxon>
        <taxon>rosids</taxon>
        <taxon>fabids</taxon>
        <taxon>Malpighiales</taxon>
        <taxon>Salicaceae</taxon>
        <taxon>Saliceae</taxon>
        <taxon>Populus</taxon>
    </lineage>
</organism>
<protein>
    <recommendedName>
        <fullName evidence="2">valine--tRNA ligase</fullName>
        <ecNumber evidence="2">6.1.1.9</ecNumber>
    </recommendedName>
    <alternativeName>
        <fullName evidence="8">Valyl-tRNA synthetase</fullName>
    </alternativeName>
</protein>
<sequence length="208" mass="23468">MSRLCGYQRKEVASCYGYKEPVEFGVLTSFAYPLDGDLGEIVVATTRVETMLADTVVSIFPDESRHNHLHGKFAAIHPFNERTLPIICDAILVDPIKVSKPNPLKAIVLNKLQVAPFCSSRTVYPVSKRAIEVPLILIVSSAPIKFSGQFWDINSYHGIKLYRKGCFTFTIHDRTNGDEFKSRLSPNIKLKIRIQEHVEHYMDGETDA</sequence>
<dbReference type="GO" id="GO:0005524">
    <property type="term" value="F:ATP binding"/>
    <property type="evidence" value="ECO:0007669"/>
    <property type="project" value="UniProtKB-KW"/>
</dbReference>
<reference evidence="9" key="1">
    <citation type="journal article" date="2021" name="J. Hered.">
        <title>Genome Assembly of Salicaceae Populus deltoides (Eastern Cottonwood) I-69 Based on Nanopore Sequencing and Hi-C Technologies.</title>
        <authorList>
            <person name="Bai S."/>
            <person name="Wu H."/>
            <person name="Zhang J."/>
            <person name="Pan Z."/>
            <person name="Zhao W."/>
            <person name="Li Z."/>
            <person name="Tong C."/>
        </authorList>
    </citation>
    <scope>NUCLEOTIDE SEQUENCE</scope>
    <source>
        <tissue evidence="9">Leaf</tissue>
    </source>
</reference>
<keyword evidence="7" id="KW-0030">Aminoacyl-tRNA synthetase</keyword>
<keyword evidence="10" id="KW-1185">Reference proteome</keyword>
<evidence type="ECO:0000313" key="9">
    <source>
        <dbReference type="EMBL" id="KAH8503136.1"/>
    </source>
</evidence>
<evidence type="ECO:0000256" key="5">
    <source>
        <dbReference type="ARBA" id="ARBA00022840"/>
    </source>
</evidence>
<dbReference type="Gene3D" id="3.90.740.10">
    <property type="entry name" value="Valyl/Leucyl/Isoleucyl-tRNA synthetase, editing domain"/>
    <property type="match status" value="1"/>
</dbReference>
<dbReference type="SUPFAM" id="SSF50677">
    <property type="entry name" value="ValRS/IleRS/LeuRS editing domain"/>
    <property type="match status" value="1"/>
</dbReference>
<dbReference type="PANTHER" id="PTHR11946">
    <property type="entry name" value="VALYL-TRNA SYNTHETASES"/>
    <property type="match status" value="1"/>
</dbReference>
<dbReference type="Proteomes" id="UP000807159">
    <property type="component" value="Chromosome 7"/>
</dbReference>
<evidence type="ECO:0000256" key="2">
    <source>
        <dbReference type="ARBA" id="ARBA00013169"/>
    </source>
</evidence>
<keyword evidence="5" id="KW-0067">ATP-binding</keyword>
<proteinExistence type="inferred from homology"/>
<dbReference type="AlphaFoldDB" id="A0A8T2YDJ7"/>
<dbReference type="InterPro" id="IPR002303">
    <property type="entry name" value="Valyl-tRNA_ligase"/>
</dbReference>
<keyword evidence="3" id="KW-0436">Ligase</keyword>
<comment type="similarity">
    <text evidence="1">Belongs to the class-I aminoacyl-tRNA synthetase family.</text>
</comment>
<dbReference type="PANTHER" id="PTHR11946:SF109">
    <property type="entry name" value="VALINE--TRNA LIGASE"/>
    <property type="match status" value="1"/>
</dbReference>
<comment type="caution">
    <text evidence="9">The sequence shown here is derived from an EMBL/GenBank/DDBJ whole genome shotgun (WGS) entry which is preliminary data.</text>
</comment>
<name>A0A8T2YDJ7_POPDE</name>
<evidence type="ECO:0000256" key="4">
    <source>
        <dbReference type="ARBA" id="ARBA00022741"/>
    </source>
</evidence>
<dbReference type="EC" id="6.1.1.9" evidence="2"/>
<evidence type="ECO:0000313" key="10">
    <source>
        <dbReference type="Proteomes" id="UP000807159"/>
    </source>
</evidence>
<evidence type="ECO:0000256" key="7">
    <source>
        <dbReference type="ARBA" id="ARBA00023146"/>
    </source>
</evidence>
<accession>A0A8T2YDJ7</accession>
<evidence type="ECO:0000256" key="1">
    <source>
        <dbReference type="ARBA" id="ARBA00005594"/>
    </source>
</evidence>
<evidence type="ECO:0000256" key="6">
    <source>
        <dbReference type="ARBA" id="ARBA00022917"/>
    </source>
</evidence>
<dbReference type="GO" id="GO:0002161">
    <property type="term" value="F:aminoacyl-tRNA deacylase activity"/>
    <property type="evidence" value="ECO:0007669"/>
    <property type="project" value="InterPro"/>
</dbReference>